<sequence>MVQMQDEETGELILVNTSSKKVRQNYNQFYNDKVNYFKDSFTKSGAGVIDCRVDESYVKKLLGYFKRRG</sequence>
<comment type="caution">
    <text evidence="1">The sequence shown here is derived from an EMBL/GenBank/DDBJ whole genome shotgun (WGS) entry which is preliminary data.</text>
</comment>
<dbReference type="PATRIC" id="fig|641526.4.peg.945"/>
<dbReference type="STRING" id="641526.ADIWIN_0954"/>
<keyword evidence="2" id="KW-1185">Reference proteome</keyword>
<dbReference type="AlphaFoldDB" id="S7X4M8"/>
<gene>
    <name evidence="1" type="ORF">ADIWIN_0954</name>
</gene>
<dbReference type="Proteomes" id="UP000014962">
    <property type="component" value="Unassembled WGS sequence"/>
</dbReference>
<name>S7X4M8_9FLAO</name>
<organism evidence="1 2">
    <name type="scientific">Winogradskyella psychrotolerans RS-3</name>
    <dbReference type="NCBI Taxonomy" id="641526"/>
    <lineage>
        <taxon>Bacteria</taxon>
        <taxon>Pseudomonadati</taxon>
        <taxon>Bacteroidota</taxon>
        <taxon>Flavobacteriia</taxon>
        <taxon>Flavobacteriales</taxon>
        <taxon>Flavobacteriaceae</taxon>
        <taxon>Winogradskyella</taxon>
    </lineage>
</organism>
<dbReference type="EMBL" id="ATMR01000060">
    <property type="protein sequence ID" value="EPR73994.1"/>
    <property type="molecule type" value="Genomic_DNA"/>
</dbReference>
<evidence type="ECO:0008006" key="3">
    <source>
        <dbReference type="Google" id="ProtNLM"/>
    </source>
</evidence>
<accession>S7X4M8</accession>
<reference evidence="1 2" key="1">
    <citation type="journal article" date="2013" name="Genome Announc.">
        <title>Draft Genome Sequence of Winogradskyella psychrotolerans RS-3T, Isolated from the Marine Transect of Kongsfjorden, Ny-Alesund, Svalbard, Arctic Ocean.</title>
        <authorList>
            <person name="Kumar Pinnaka A."/>
            <person name="Ara S."/>
            <person name="Singh A."/>
            <person name="Shivaji S."/>
        </authorList>
    </citation>
    <scope>NUCLEOTIDE SEQUENCE [LARGE SCALE GENOMIC DNA]</scope>
    <source>
        <strain evidence="1 2">RS-3</strain>
    </source>
</reference>
<evidence type="ECO:0000313" key="2">
    <source>
        <dbReference type="Proteomes" id="UP000014962"/>
    </source>
</evidence>
<proteinExistence type="predicted"/>
<evidence type="ECO:0000313" key="1">
    <source>
        <dbReference type="EMBL" id="EPR73994.1"/>
    </source>
</evidence>
<protein>
    <recommendedName>
        <fullName evidence="3">DUF58 domain-containing protein</fullName>
    </recommendedName>
</protein>
<dbReference type="eggNOG" id="COG1721">
    <property type="taxonomic scope" value="Bacteria"/>
</dbReference>